<feature type="region of interest" description="Disordered" evidence="1">
    <location>
        <begin position="34"/>
        <end position="74"/>
    </location>
</feature>
<evidence type="ECO:0000313" key="3">
    <source>
        <dbReference type="Proteomes" id="UP000027222"/>
    </source>
</evidence>
<keyword evidence="3" id="KW-1185">Reference proteome</keyword>
<gene>
    <name evidence="2" type="ORF">GALMADRAFT_147706</name>
</gene>
<feature type="region of interest" description="Disordered" evidence="1">
    <location>
        <begin position="1"/>
        <end position="20"/>
    </location>
</feature>
<proteinExistence type="predicted"/>
<feature type="compositionally biased region" description="Polar residues" evidence="1">
    <location>
        <begin position="63"/>
        <end position="74"/>
    </location>
</feature>
<protein>
    <submittedName>
        <fullName evidence="2">Uncharacterized protein</fullName>
    </submittedName>
</protein>
<dbReference type="AlphaFoldDB" id="A0A067S774"/>
<name>A0A067S774_GALM3</name>
<evidence type="ECO:0000256" key="1">
    <source>
        <dbReference type="SAM" id="MobiDB-lite"/>
    </source>
</evidence>
<dbReference type="EMBL" id="KL142421">
    <property type="protein sequence ID" value="KDR66656.1"/>
    <property type="molecule type" value="Genomic_DNA"/>
</dbReference>
<dbReference type="HOGENOM" id="CLU_2688009_0_0_1"/>
<organism evidence="2 3">
    <name type="scientific">Galerina marginata (strain CBS 339.88)</name>
    <dbReference type="NCBI Taxonomy" id="685588"/>
    <lineage>
        <taxon>Eukaryota</taxon>
        <taxon>Fungi</taxon>
        <taxon>Dikarya</taxon>
        <taxon>Basidiomycota</taxon>
        <taxon>Agaricomycotina</taxon>
        <taxon>Agaricomycetes</taxon>
        <taxon>Agaricomycetidae</taxon>
        <taxon>Agaricales</taxon>
        <taxon>Agaricineae</taxon>
        <taxon>Strophariaceae</taxon>
        <taxon>Galerina</taxon>
    </lineage>
</organism>
<accession>A0A067S774</accession>
<dbReference type="Proteomes" id="UP000027222">
    <property type="component" value="Unassembled WGS sequence"/>
</dbReference>
<reference evidence="3" key="1">
    <citation type="journal article" date="2014" name="Proc. Natl. Acad. Sci. U.S.A.">
        <title>Extensive sampling of basidiomycete genomes demonstrates inadequacy of the white-rot/brown-rot paradigm for wood decay fungi.</title>
        <authorList>
            <person name="Riley R."/>
            <person name="Salamov A.A."/>
            <person name="Brown D.W."/>
            <person name="Nagy L.G."/>
            <person name="Floudas D."/>
            <person name="Held B.W."/>
            <person name="Levasseur A."/>
            <person name="Lombard V."/>
            <person name="Morin E."/>
            <person name="Otillar R."/>
            <person name="Lindquist E.A."/>
            <person name="Sun H."/>
            <person name="LaButti K.M."/>
            <person name="Schmutz J."/>
            <person name="Jabbour D."/>
            <person name="Luo H."/>
            <person name="Baker S.E."/>
            <person name="Pisabarro A.G."/>
            <person name="Walton J.D."/>
            <person name="Blanchette R.A."/>
            <person name="Henrissat B."/>
            <person name="Martin F."/>
            <person name="Cullen D."/>
            <person name="Hibbett D.S."/>
            <person name="Grigoriev I.V."/>
        </authorList>
    </citation>
    <scope>NUCLEOTIDE SEQUENCE [LARGE SCALE GENOMIC DNA]</scope>
    <source>
        <strain evidence="3">CBS 339.88</strain>
    </source>
</reference>
<evidence type="ECO:0000313" key="2">
    <source>
        <dbReference type="EMBL" id="KDR66656.1"/>
    </source>
</evidence>
<sequence>MWGNEGKSPAPGHSALPPPLWRHVTTTTANIVQRLGSPPRPALTPVHDNHAQRQPASLGPTFAATSQQEHTTRG</sequence>